<dbReference type="Proteomes" id="UP000623250">
    <property type="component" value="Unassembled WGS sequence"/>
</dbReference>
<dbReference type="PANTHER" id="PTHR13696">
    <property type="entry name" value="P-LOOP CONTAINING NUCLEOSIDE TRIPHOSPHATE HYDROLASE"/>
    <property type="match status" value="1"/>
</dbReference>
<dbReference type="EMBL" id="JAEMUK010000083">
    <property type="protein sequence ID" value="MBJ7544948.1"/>
    <property type="molecule type" value="Genomic_DNA"/>
</dbReference>
<dbReference type="CDD" id="cd02042">
    <property type="entry name" value="ParAB_family"/>
    <property type="match status" value="1"/>
</dbReference>
<dbReference type="AlphaFoldDB" id="A0A8I1KM97"/>
<dbReference type="RefSeq" id="WP_037233504.1">
    <property type="nucleotide sequence ID" value="NZ_JAEMUK010000083.1"/>
</dbReference>
<dbReference type="PANTHER" id="PTHR13696:SF52">
    <property type="entry name" value="PARA FAMILY PROTEIN CT_582"/>
    <property type="match status" value="1"/>
</dbReference>
<dbReference type="Gene3D" id="3.40.50.300">
    <property type="entry name" value="P-loop containing nucleotide triphosphate hydrolases"/>
    <property type="match status" value="1"/>
</dbReference>
<comment type="caution">
    <text evidence="2">The sequence shown here is derived from an EMBL/GenBank/DDBJ whole genome shotgun (WGS) entry which is preliminary data.</text>
</comment>
<sequence>MGILLTVANRKGGVGKSTITTMLAHGFAATGEQRVLVVDLDTQCNSSIILTGGEKWDWARRDQKTIADFVNERYDRPRLRPDEFILHDVGDIEAPVGQLSVLSGSLDLEDVENELLHNRARAGQDLHAAEQGIISRFGTMLEEFADAFDVVIFDCPPGLSFSARAALRIAHKVIVPFRPDFVSSYAIDRISTVIEEGSDLHTVLSVPKEKRRYIGLVNFWRDGNFQRLHYGNVAAAHPVMRTAIPQDDGIAEAFEYRGEPLSLDEKYGSAASVVRALCGETVDSIITRYEREAAA</sequence>
<dbReference type="InterPro" id="IPR025669">
    <property type="entry name" value="AAA_dom"/>
</dbReference>
<dbReference type="InterPro" id="IPR027417">
    <property type="entry name" value="P-loop_NTPase"/>
</dbReference>
<evidence type="ECO:0000259" key="1">
    <source>
        <dbReference type="Pfam" id="PF13614"/>
    </source>
</evidence>
<dbReference type="SUPFAM" id="SSF52540">
    <property type="entry name" value="P-loop containing nucleoside triphosphate hydrolases"/>
    <property type="match status" value="1"/>
</dbReference>
<reference evidence="2 3" key="1">
    <citation type="submission" date="2020-12" db="EMBL/GenBank/DDBJ databases">
        <title>Revised draft genomes of Rhodomicrobium vannielii ATCC 17100 and Rhodomicrobium udaipurense JA643.</title>
        <authorList>
            <person name="Conners E.M."/>
            <person name="Davenport E.J."/>
            <person name="Bose A."/>
        </authorList>
    </citation>
    <scope>NUCLEOTIDE SEQUENCE [LARGE SCALE GENOMIC DNA]</scope>
    <source>
        <strain evidence="2 3">JA643</strain>
    </source>
</reference>
<gene>
    <name evidence="2" type="ORF">JDN41_15445</name>
</gene>
<feature type="domain" description="AAA" evidence="1">
    <location>
        <begin position="5"/>
        <end position="196"/>
    </location>
</feature>
<dbReference type="Pfam" id="PF13614">
    <property type="entry name" value="AAA_31"/>
    <property type="match status" value="1"/>
</dbReference>
<accession>A0A8I1KM97</accession>
<evidence type="ECO:0000313" key="3">
    <source>
        <dbReference type="Proteomes" id="UP000623250"/>
    </source>
</evidence>
<protein>
    <submittedName>
        <fullName evidence="2">ParA family protein</fullName>
    </submittedName>
</protein>
<evidence type="ECO:0000313" key="2">
    <source>
        <dbReference type="EMBL" id="MBJ7544948.1"/>
    </source>
</evidence>
<keyword evidence="3" id="KW-1185">Reference proteome</keyword>
<organism evidence="2 3">
    <name type="scientific">Rhodomicrobium udaipurense</name>
    <dbReference type="NCBI Taxonomy" id="1202716"/>
    <lineage>
        <taxon>Bacteria</taxon>
        <taxon>Pseudomonadati</taxon>
        <taxon>Pseudomonadota</taxon>
        <taxon>Alphaproteobacteria</taxon>
        <taxon>Hyphomicrobiales</taxon>
        <taxon>Hyphomicrobiaceae</taxon>
        <taxon>Rhodomicrobium</taxon>
    </lineage>
</organism>
<name>A0A8I1KM97_9HYPH</name>
<proteinExistence type="predicted"/>
<dbReference type="InterPro" id="IPR050678">
    <property type="entry name" value="DNA_Partitioning_ATPase"/>
</dbReference>